<organism evidence="2 3">
    <name type="scientific">Streptomyces aurantiacus</name>
    <dbReference type="NCBI Taxonomy" id="47760"/>
    <lineage>
        <taxon>Bacteria</taxon>
        <taxon>Bacillati</taxon>
        <taxon>Actinomycetota</taxon>
        <taxon>Actinomycetes</taxon>
        <taxon>Kitasatosporales</taxon>
        <taxon>Streptomycetaceae</taxon>
        <taxon>Streptomyces</taxon>
        <taxon>Streptomyces aurantiacus group</taxon>
    </lineage>
</organism>
<sequence>MPPVVGDEVGGLVTGLEEFRIGVQQNGGLDFPRMHIGEQRGLHPRRLPGRFPVLGRREQCHSSAGGGGFLDDITQHVIAAMPIDQYECVHTRPTQRIGYVPHHRMECHGGNAHRSRPGRVFVRAGDRHRRKEMDGECGSDLPGYRTRDQRVGRQRKIRTVLLEAADGEHGDLPRDTGAPSPYVLGGVRGQRP</sequence>
<dbReference type="EMBL" id="AP023440">
    <property type="protein sequence ID" value="BCL26423.1"/>
    <property type="molecule type" value="Genomic_DNA"/>
</dbReference>
<dbReference type="KEGG" id="sgm:GCM10017557_12820"/>
<accession>A0A7G1NT14</accession>
<dbReference type="AlphaFoldDB" id="A0A7G1NT14"/>
<proteinExistence type="predicted"/>
<evidence type="ECO:0000313" key="3">
    <source>
        <dbReference type="Proteomes" id="UP000516444"/>
    </source>
</evidence>
<evidence type="ECO:0000313" key="2">
    <source>
        <dbReference type="EMBL" id="BCL26423.1"/>
    </source>
</evidence>
<keyword evidence="3" id="KW-1185">Reference proteome</keyword>
<evidence type="ECO:0000256" key="1">
    <source>
        <dbReference type="SAM" id="MobiDB-lite"/>
    </source>
</evidence>
<feature type="region of interest" description="Disordered" evidence="1">
    <location>
        <begin position="166"/>
        <end position="192"/>
    </location>
</feature>
<name>A0A7G1NT14_9ACTN</name>
<feature type="region of interest" description="Disordered" evidence="1">
    <location>
        <begin position="131"/>
        <end position="152"/>
    </location>
</feature>
<protein>
    <submittedName>
        <fullName evidence="2">Uncharacterized protein</fullName>
    </submittedName>
</protein>
<dbReference type="Proteomes" id="UP000516444">
    <property type="component" value="Chromosome"/>
</dbReference>
<reference evidence="2 3" key="1">
    <citation type="journal article" date="2014" name="Int. J. Syst. Evol. Microbiol.">
        <title>Complete genome sequence of Corynebacterium casei LMG S-19264T (=DSM 44701T), isolated from a smear-ripened cheese.</title>
        <authorList>
            <consortium name="US DOE Joint Genome Institute (JGI-PGF)"/>
            <person name="Walter F."/>
            <person name="Albersmeier A."/>
            <person name="Kalinowski J."/>
            <person name="Ruckert C."/>
        </authorList>
    </citation>
    <scope>NUCLEOTIDE SEQUENCE [LARGE SCALE GENOMIC DNA]</scope>
    <source>
        <strain evidence="2 3">JCM 4677</strain>
    </source>
</reference>
<gene>
    <name evidence="2" type="ORF">GCM10017557_12820</name>
</gene>